<evidence type="ECO:0000313" key="3">
    <source>
        <dbReference type="Proteomes" id="UP001457282"/>
    </source>
</evidence>
<proteinExistence type="predicted"/>
<accession>A0AAW1XWP8</accession>
<evidence type="ECO:0000313" key="2">
    <source>
        <dbReference type="EMBL" id="KAK9941079.1"/>
    </source>
</evidence>
<dbReference type="Proteomes" id="UP001457282">
    <property type="component" value="Unassembled WGS sequence"/>
</dbReference>
<gene>
    <name evidence="2" type="ORF">M0R45_017707</name>
</gene>
<comment type="caution">
    <text evidence="2">The sequence shown here is derived from an EMBL/GenBank/DDBJ whole genome shotgun (WGS) entry which is preliminary data.</text>
</comment>
<dbReference type="EMBL" id="JBEDUW010000003">
    <property type="protein sequence ID" value="KAK9941079.1"/>
    <property type="molecule type" value="Genomic_DNA"/>
</dbReference>
<protein>
    <submittedName>
        <fullName evidence="2">Uncharacterized protein</fullName>
    </submittedName>
</protein>
<feature type="compositionally biased region" description="Basic and acidic residues" evidence="1">
    <location>
        <begin position="59"/>
        <end position="75"/>
    </location>
</feature>
<organism evidence="2 3">
    <name type="scientific">Rubus argutus</name>
    <name type="common">Southern blackberry</name>
    <dbReference type="NCBI Taxonomy" id="59490"/>
    <lineage>
        <taxon>Eukaryota</taxon>
        <taxon>Viridiplantae</taxon>
        <taxon>Streptophyta</taxon>
        <taxon>Embryophyta</taxon>
        <taxon>Tracheophyta</taxon>
        <taxon>Spermatophyta</taxon>
        <taxon>Magnoliopsida</taxon>
        <taxon>eudicotyledons</taxon>
        <taxon>Gunneridae</taxon>
        <taxon>Pentapetalae</taxon>
        <taxon>rosids</taxon>
        <taxon>fabids</taxon>
        <taxon>Rosales</taxon>
        <taxon>Rosaceae</taxon>
        <taxon>Rosoideae</taxon>
        <taxon>Rosoideae incertae sedis</taxon>
        <taxon>Rubus</taxon>
    </lineage>
</organism>
<sequence length="171" mass="18210">MKPTEEQPNCEAQKDIREPSAEPESRKGNQQQAHQDGPIAEVVAPQHEWVLPEEVDQQPEPHDGRRGEKQPRASDEGEEAADPDQQKVIDPEVAGVEADSGQGGGIRVGPVEGGAELGPRTAAVDGAKKVLDGSGNDVSGRWRTYLAHGLTIFGHDEGEVVLLDVNCAAIS</sequence>
<feature type="region of interest" description="Disordered" evidence="1">
    <location>
        <begin position="1"/>
        <end position="89"/>
    </location>
</feature>
<name>A0AAW1XWP8_RUBAR</name>
<dbReference type="AlphaFoldDB" id="A0AAW1XWP8"/>
<keyword evidence="3" id="KW-1185">Reference proteome</keyword>
<feature type="compositionally biased region" description="Basic and acidic residues" evidence="1">
    <location>
        <begin position="12"/>
        <end position="27"/>
    </location>
</feature>
<evidence type="ECO:0000256" key="1">
    <source>
        <dbReference type="SAM" id="MobiDB-lite"/>
    </source>
</evidence>
<reference evidence="2 3" key="1">
    <citation type="journal article" date="2023" name="G3 (Bethesda)">
        <title>A chromosome-length genome assembly and annotation of blackberry (Rubus argutus, cv. 'Hillquist').</title>
        <authorList>
            <person name="Bruna T."/>
            <person name="Aryal R."/>
            <person name="Dudchenko O."/>
            <person name="Sargent D.J."/>
            <person name="Mead D."/>
            <person name="Buti M."/>
            <person name="Cavallini A."/>
            <person name="Hytonen T."/>
            <person name="Andres J."/>
            <person name="Pham M."/>
            <person name="Weisz D."/>
            <person name="Mascagni F."/>
            <person name="Usai G."/>
            <person name="Natali L."/>
            <person name="Bassil N."/>
            <person name="Fernandez G.E."/>
            <person name="Lomsadze A."/>
            <person name="Armour M."/>
            <person name="Olukolu B."/>
            <person name="Poorten T."/>
            <person name="Britton C."/>
            <person name="Davik J."/>
            <person name="Ashrafi H."/>
            <person name="Aiden E.L."/>
            <person name="Borodovsky M."/>
            <person name="Worthington M."/>
        </authorList>
    </citation>
    <scope>NUCLEOTIDE SEQUENCE [LARGE SCALE GENOMIC DNA]</scope>
    <source>
        <strain evidence="2">PI 553951</strain>
    </source>
</reference>